<dbReference type="Proteomes" id="UP000283369">
    <property type="component" value="Unassembled WGS sequence"/>
</dbReference>
<comment type="similarity">
    <text evidence="1">Belongs to the stealth family.</text>
</comment>
<evidence type="ECO:0000259" key="4">
    <source>
        <dbReference type="Pfam" id="PF11380"/>
    </source>
</evidence>
<reference evidence="5 6" key="1">
    <citation type="submission" date="2018-08" db="EMBL/GenBank/DDBJ databases">
        <title>A genome reference for cultivated species of the human gut microbiota.</title>
        <authorList>
            <person name="Zou Y."/>
            <person name="Xue W."/>
            <person name="Luo G."/>
        </authorList>
    </citation>
    <scope>NUCLEOTIDE SEQUENCE [LARGE SCALE GENOMIC DNA]</scope>
    <source>
        <strain evidence="5 6">AF14-7</strain>
    </source>
</reference>
<dbReference type="InterPro" id="IPR021520">
    <property type="entry name" value="Stealth_CR2"/>
</dbReference>
<sequence length="342" mass="41319">MKTNYPIDFVVTWLDSNDPVWLREYGKYRPIKSSQMDARYRYWAIFKYWFRAVEKNAPWVNRIYIVTCGHYPKWLRLDNPKIVLVKHSDYIPEQYLPTFNSRCIELNFGRIKGLSEHFIYFNDDMFLNSPITPDRYFKNGLPLDFNYERVFLGVKYNPLDMFGIELSLLCNTAVLNYHFNRKEVVASAPDKWKWYSSNYTLLQKKMAFLMRHKERFEGFTYRHTEQPFLKSVFEEIWEKEPVMLDKSCTKFRTAESLTPYFVRYWQFASNRFEPFRPSGEFQGFSIREDTLNRILQALRNDKILSICLNDNPCNEVDFYNQASILIQKEFERKYPEKSSFEL</sequence>
<name>A0A412VZL2_9BACE</name>
<dbReference type="Pfam" id="PF11380">
    <property type="entry name" value="Stealth_CR2"/>
    <property type="match status" value="1"/>
</dbReference>
<evidence type="ECO:0000256" key="3">
    <source>
        <dbReference type="ARBA" id="ARBA00023169"/>
    </source>
</evidence>
<dbReference type="EMBL" id="QRYV01000017">
    <property type="protein sequence ID" value="RGV15424.1"/>
    <property type="molecule type" value="Genomic_DNA"/>
</dbReference>
<evidence type="ECO:0000313" key="6">
    <source>
        <dbReference type="Proteomes" id="UP000283369"/>
    </source>
</evidence>
<evidence type="ECO:0000256" key="2">
    <source>
        <dbReference type="ARBA" id="ARBA00022679"/>
    </source>
</evidence>
<organism evidence="5 6">
    <name type="scientific">Bacteroides xylanisolvens</name>
    <dbReference type="NCBI Taxonomy" id="371601"/>
    <lineage>
        <taxon>Bacteria</taxon>
        <taxon>Pseudomonadati</taxon>
        <taxon>Bacteroidota</taxon>
        <taxon>Bacteroidia</taxon>
        <taxon>Bacteroidales</taxon>
        <taxon>Bacteroidaceae</taxon>
        <taxon>Bacteroides</taxon>
    </lineage>
</organism>
<proteinExistence type="inferred from homology"/>
<feature type="domain" description="Stealth protein CR2 conserved region 2" evidence="4">
    <location>
        <begin position="39"/>
        <end position="139"/>
    </location>
</feature>
<protein>
    <submittedName>
        <fullName evidence="5">Capsule biosynthesis protein CapK</fullName>
    </submittedName>
</protein>
<comment type="caution">
    <text evidence="5">The sequence shown here is derived from an EMBL/GenBank/DDBJ whole genome shotgun (WGS) entry which is preliminary data.</text>
</comment>
<evidence type="ECO:0000256" key="1">
    <source>
        <dbReference type="ARBA" id="ARBA00007583"/>
    </source>
</evidence>
<dbReference type="PANTHER" id="PTHR24045:SF0">
    <property type="entry name" value="N-ACETYLGLUCOSAMINE-1-PHOSPHOTRANSFERASE SUBUNITS ALPHA_BETA"/>
    <property type="match status" value="1"/>
</dbReference>
<keyword evidence="2" id="KW-0808">Transferase</keyword>
<dbReference type="AlphaFoldDB" id="A0A412VZL2"/>
<accession>A0A412VZL2</accession>
<dbReference type="PANTHER" id="PTHR24045">
    <property type="match status" value="1"/>
</dbReference>
<keyword evidence="3" id="KW-0270">Exopolysaccharide synthesis</keyword>
<gene>
    <name evidence="5" type="ORF">DWW25_08635</name>
</gene>
<dbReference type="GO" id="GO:0016772">
    <property type="term" value="F:transferase activity, transferring phosphorus-containing groups"/>
    <property type="evidence" value="ECO:0007669"/>
    <property type="project" value="InterPro"/>
</dbReference>
<dbReference type="GO" id="GO:0000271">
    <property type="term" value="P:polysaccharide biosynthetic process"/>
    <property type="evidence" value="ECO:0007669"/>
    <property type="project" value="UniProtKB-KW"/>
</dbReference>
<evidence type="ECO:0000313" key="5">
    <source>
        <dbReference type="EMBL" id="RGV15424.1"/>
    </source>
</evidence>
<dbReference type="InterPro" id="IPR047141">
    <property type="entry name" value="Stealth"/>
</dbReference>
<dbReference type="RefSeq" id="WP_117809564.1">
    <property type="nucleotide sequence ID" value="NZ_CP042282.1"/>
</dbReference>